<organism evidence="2">
    <name type="scientific">Menopon gallinae</name>
    <name type="common">poultry shaft louse</name>
    <dbReference type="NCBI Taxonomy" id="328185"/>
    <lineage>
        <taxon>Eukaryota</taxon>
        <taxon>Metazoa</taxon>
        <taxon>Ecdysozoa</taxon>
        <taxon>Arthropoda</taxon>
        <taxon>Hexapoda</taxon>
        <taxon>Insecta</taxon>
        <taxon>Pterygota</taxon>
        <taxon>Neoptera</taxon>
        <taxon>Paraneoptera</taxon>
        <taxon>Psocodea</taxon>
        <taxon>Troctomorpha</taxon>
        <taxon>Phthiraptera</taxon>
        <taxon>Amblycera</taxon>
        <taxon>Menoponidae</taxon>
        <taxon>Menopon</taxon>
    </lineage>
</organism>
<dbReference type="PANTHER" id="PTHR46848:SF1">
    <property type="entry name" value="REGULATOR OF G-PROTEIN SIGNALING 3"/>
    <property type="match status" value="1"/>
</dbReference>
<feature type="compositionally biased region" description="Polar residues" evidence="1">
    <location>
        <begin position="528"/>
        <end position="549"/>
    </location>
</feature>
<comment type="caution">
    <text evidence="2">The sequence shown here is derived from an EMBL/GenBank/DDBJ whole genome shotgun (WGS) entry which is preliminary data.</text>
</comment>
<evidence type="ECO:0000313" key="2">
    <source>
        <dbReference type="EMBL" id="KAL0275769.1"/>
    </source>
</evidence>
<dbReference type="EMBL" id="JARGDH010000002">
    <property type="protein sequence ID" value="KAL0275769.1"/>
    <property type="molecule type" value="Genomic_DNA"/>
</dbReference>
<feature type="compositionally biased region" description="Basic and acidic residues" evidence="1">
    <location>
        <begin position="392"/>
        <end position="401"/>
    </location>
</feature>
<feature type="region of interest" description="Disordered" evidence="1">
    <location>
        <begin position="266"/>
        <end position="339"/>
    </location>
</feature>
<gene>
    <name evidence="2" type="ORF">PYX00_003526</name>
</gene>
<dbReference type="GO" id="GO:0005886">
    <property type="term" value="C:plasma membrane"/>
    <property type="evidence" value="ECO:0007669"/>
    <property type="project" value="TreeGrafter"/>
</dbReference>
<feature type="compositionally biased region" description="Acidic residues" evidence="1">
    <location>
        <begin position="269"/>
        <end position="278"/>
    </location>
</feature>
<protein>
    <submittedName>
        <fullName evidence="2">Uncharacterized protein</fullName>
    </submittedName>
</protein>
<proteinExistence type="predicted"/>
<sequence length="693" mass="77338">MAMMERNHQEPKEMNANHSSTNQLNELIDHKCRQLGKTKTSKGSAIHLAEWMKNQLSSAKEEDEDFQLQNEPEPEIWSQEELKKRTTQLNVSGMAANRSESRCEEIDMSSERSVSRNTERSHQSVSTSESQTTVKSNHAEKTVSVCRECHKTCLNIDEKHDFGLEDDYDDNWGGPLAMMGIGSIFPSAKNMPDPFTPAEPPIISVLPPTPDNKKKTANWEVDTNIINNNYISNSRDNDDEAHQALSDDCFTNSIVPTIRKPHIKISEIIEGDDSEETPEGSLLSDEPPYKSLSSSGLRRFGTLNSLERAGSDDPLDDDDKTEEEVGDSEKDEDDDDKIIVRTYPPEVAHSIRGWTARAGCFVAEKMAFFERLSSPDNTKTVRKTTFFERYLKPSGDNHLDSPPDPGTNTSSSGRGEDEGETSGATSGEEVWGTPTSGGEFEEELAAESSALTFMESPHGSLIGTDDDTEQLMEDLLISLPMLAARPPGLPPRRRLEPLLEEDDTESSSAPCSPKVLHNLKAEQDRGSCGSQQPNHDSCPKFTTNSSDRPLSNRREPCRPRIGTIDRALGIHSDEETGENPDDTAATPSLLHRLGLRRNREDCSRKSSRLLGFLRGRKVDATYTSTNSAAYGGKPLFKYLFNKDTVDDIPTTFPSAYNHSRPNEKQLERRFWKQLRRRRSSPTLVQPRPPQVAV</sequence>
<feature type="region of interest" description="Disordered" evidence="1">
    <location>
        <begin position="392"/>
        <end position="448"/>
    </location>
</feature>
<accession>A0AAW2I0Y0</accession>
<feature type="region of interest" description="Disordered" evidence="1">
    <location>
        <begin position="57"/>
        <end position="140"/>
    </location>
</feature>
<dbReference type="PANTHER" id="PTHR46848">
    <property type="entry name" value="REGULATOR OF G-PROTEIN SIGNALING 3"/>
    <property type="match status" value="1"/>
</dbReference>
<feature type="compositionally biased region" description="Basic and acidic residues" evidence="1">
    <location>
        <begin position="99"/>
        <end position="122"/>
    </location>
</feature>
<feature type="compositionally biased region" description="Acidic residues" evidence="1">
    <location>
        <begin position="313"/>
        <end position="336"/>
    </location>
</feature>
<feature type="region of interest" description="Disordered" evidence="1">
    <location>
        <begin position="522"/>
        <end position="558"/>
    </location>
</feature>
<evidence type="ECO:0000256" key="1">
    <source>
        <dbReference type="SAM" id="MobiDB-lite"/>
    </source>
</evidence>
<name>A0AAW2I0Y0_9NEOP</name>
<feature type="compositionally biased region" description="Low complexity" evidence="1">
    <location>
        <begin position="123"/>
        <end position="136"/>
    </location>
</feature>
<dbReference type="GO" id="GO:0005634">
    <property type="term" value="C:nucleus"/>
    <property type="evidence" value="ECO:0007669"/>
    <property type="project" value="TreeGrafter"/>
</dbReference>
<dbReference type="AlphaFoldDB" id="A0AAW2I0Y0"/>
<reference evidence="2" key="1">
    <citation type="journal article" date="2024" name="Gigascience">
        <title>Chromosome-level genome of the poultry shaft louse Menopon gallinae provides insight into the host-switching and adaptive evolution of parasitic lice.</title>
        <authorList>
            <person name="Xu Y."/>
            <person name="Ma L."/>
            <person name="Liu S."/>
            <person name="Liang Y."/>
            <person name="Liu Q."/>
            <person name="He Z."/>
            <person name="Tian L."/>
            <person name="Duan Y."/>
            <person name="Cai W."/>
            <person name="Li H."/>
            <person name="Song F."/>
        </authorList>
    </citation>
    <scope>NUCLEOTIDE SEQUENCE</scope>
    <source>
        <strain evidence="2">Cailab_2023a</strain>
    </source>
</reference>